<name>A0AAV6VMM0_9ARAC</name>
<evidence type="ECO:0000313" key="2">
    <source>
        <dbReference type="EMBL" id="KAG8198057.1"/>
    </source>
</evidence>
<sequence>MHVVVPVNVTRNPSGVTWTLGGCQGNRDSGVTSSQTPSRKGPTRAESDPGRHDYQIGKHAQIKQSHGSRTLKFVVLFENGDGN</sequence>
<dbReference type="EMBL" id="JAFNEN010000045">
    <property type="protein sequence ID" value="KAG8198057.1"/>
    <property type="molecule type" value="Genomic_DNA"/>
</dbReference>
<feature type="compositionally biased region" description="Basic and acidic residues" evidence="1">
    <location>
        <begin position="43"/>
        <end position="52"/>
    </location>
</feature>
<reference evidence="2 3" key="1">
    <citation type="journal article" date="2022" name="Nat. Ecol. Evol.">
        <title>A masculinizing supergene underlies an exaggerated male reproductive morph in a spider.</title>
        <authorList>
            <person name="Hendrickx F."/>
            <person name="De Corte Z."/>
            <person name="Sonet G."/>
            <person name="Van Belleghem S.M."/>
            <person name="Kostlbacher S."/>
            <person name="Vangestel C."/>
        </authorList>
    </citation>
    <scope>NUCLEOTIDE SEQUENCE [LARGE SCALE GENOMIC DNA]</scope>
    <source>
        <strain evidence="2">W744_W776</strain>
    </source>
</reference>
<protein>
    <submittedName>
        <fullName evidence="2">Uncharacterized protein</fullName>
    </submittedName>
</protein>
<comment type="caution">
    <text evidence="2">The sequence shown here is derived from an EMBL/GenBank/DDBJ whole genome shotgun (WGS) entry which is preliminary data.</text>
</comment>
<dbReference type="Proteomes" id="UP000827092">
    <property type="component" value="Unassembled WGS sequence"/>
</dbReference>
<proteinExistence type="predicted"/>
<keyword evidence="3" id="KW-1185">Reference proteome</keyword>
<gene>
    <name evidence="2" type="ORF">JTE90_001891</name>
</gene>
<feature type="compositionally biased region" description="Polar residues" evidence="1">
    <location>
        <begin position="26"/>
        <end position="38"/>
    </location>
</feature>
<evidence type="ECO:0000313" key="3">
    <source>
        <dbReference type="Proteomes" id="UP000827092"/>
    </source>
</evidence>
<organism evidence="2 3">
    <name type="scientific">Oedothorax gibbosus</name>
    <dbReference type="NCBI Taxonomy" id="931172"/>
    <lineage>
        <taxon>Eukaryota</taxon>
        <taxon>Metazoa</taxon>
        <taxon>Ecdysozoa</taxon>
        <taxon>Arthropoda</taxon>
        <taxon>Chelicerata</taxon>
        <taxon>Arachnida</taxon>
        <taxon>Araneae</taxon>
        <taxon>Araneomorphae</taxon>
        <taxon>Entelegynae</taxon>
        <taxon>Araneoidea</taxon>
        <taxon>Linyphiidae</taxon>
        <taxon>Erigoninae</taxon>
        <taxon>Oedothorax</taxon>
    </lineage>
</organism>
<dbReference type="AlphaFoldDB" id="A0AAV6VMM0"/>
<accession>A0AAV6VMM0</accession>
<feature type="region of interest" description="Disordered" evidence="1">
    <location>
        <begin position="18"/>
        <end position="52"/>
    </location>
</feature>
<evidence type="ECO:0000256" key="1">
    <source>
        <dbReference type="SAM" id="MobiDB-lite"/>
    </source>
</evidence>